<organism evidence="2 3">
    <name type="scientific">Fulvitalea axinellae</name>
    <dbReference type="NCBI Taxonomy" id="1182444"/>
    <lineage>
        <taxon>Bacteria</taxon>
        <taxon>Pseudomonadati</taxon>
        <taxon>Bacteroidota</taxon>
        <taxon>Cytophagia</taxon>
        <taxon>Cytophagales</taxon>
        <taxon>Persicobacteraceae</taxon>
        <taxon>Fulvitalea</taxon>
    </lineage>
</organism>
<dbReference type="Proteomes" id="UP001348817">
    <property type="component" value="Chromosome"/>
</dbReference>
<feature type="transmembrane region" description="Helical" evidence="1">
    <location>
        <begin position="109"/>
        <end position="135"/>
    </location>
</feature>
<dbReference type="KEGG" id="fax:FUAX_22550"/>
<dbReference type="RefSeq" id="WP_338391412.1">
    <property type="nucleotide sequence ID" value="NZ_AP025314.1"/>
</dbReference>
<feature type="transmembrane region" description="Helical" evidence="1">
    <location>
        <begin position="66"/>
        <end position="88"/>
    </location>
</feature>
<dbReference type="AlphaFoldDB" id="A0AAU9CIE0"/>
<proteinExistence type="predicted"/>
<feature type="transmembrane region" description="Helical" evidence="1">
    <location>
        <begin position="38"/>
        <end position="60"/>
    </location>
</feature>
<evidence type="ECO:0008006" key="4">
    <source>
        <dbReference type="Google" id="ProtNLM"/>
    </source>
</evidence>
<gene>
    <name evidence="2" type="ORF">FUAX_22550</name>
</gene>
<protein>
    <recommendedName>
        <fullName evidence="4">Prepilin type IV endopeptidase peptidase domain-containing protein</fullName>
    </recommendedName>
</protein>
<evidence type="ECO:0000313" key="3">
    <source>
        <dbReference type="Proteomes" id="UP001348817"/>
    </source>
</evidence>
<accession>A0AAU9CIE0</accession>
<keyword evidence="1" id="KW-1133">Transmembrane helix</keyword>
<feature type="transmembrane region" description="Helical" evidence="1">
    <location>
        <begin position="14"/>
        <end position="31"/>
    </location>
</feature>
<dbReference type="EMBL" id="AP025314">
    <property type="protein sequence ID" value="BDD09823.1"/>
    <property type="molecule type" value="Genomic_DNA"/>
</dbReference>
<name>A0AAU9CIE0_9BACT</name>
<reference evidence="2 3" key="1">
    <citation type="submission" date="2021-12" db="EMBL/GenBank/DDBJ databases">
        <title>Genome sequencing of bacteria with rrn-lacking chromosome and rrn-plasmid.</title>
        <authorList>
            <person name="Anda M."/>
            <person name="Iwasaki W."/>
        </authorList>
    </citation>
    <scope>NUCLEOTIDE SEQUENCE [LARGE SCALE GENOMIC DNA]</scope>
    <source>
        <strain evidence="2 3">DSM 100852</strain>
    </source>
</reference>
<keyword evidence="1" id="KW-0812">Transmembrane</keyword>
<evidence type="ECO:0000256" key="1">
    <source>
        <dbReference type="SAM" id="Phobius"/>
    </source>
</evidence>
<evidence type="ECO:0000313" key="2">
    <source>
        <dbReference type="EMBL" id="BDD09823.1"/>
    </source>
</evidence>
<keyword evidence="3" id="KW-1185">Reference proteome</keyword>
<sequence>MNFFEFLSKLTDPVGQGAVFILIMVLILLITKFHDVKFLFYSSNIYMGWVVVGLLCAIPNSVSWGYFFMELGVLTFALAMLFFLWWLSEKVALCFNLQPNIYRDMGYPFYAFLPLYAWFFTSVGVGVVKGVWFLVAG</sequence>
<keyword evidence="1" id="KW-0472">Membrane</keyword>